<dbReference type="InterPro" id="IPR036396">
    <property type="entry name" value="Cyt_P450_sf"/>
</dbReference>
<proteinExistence type="inferred from homology"/>
<keyword evidence="9 14" id="KW-0560">Oxidoreductase</keyword>
<keyword evidence="17" id="KW-1185">Reference proteome</keyword>
<keyword evidence="11 14" id="KW-0503">Monooxygenase</keyword>
<protein>
    <submittedName>
        <fullName evidence="16">Benzoate 4-monooxygenase cytochrome P450</fullName>
    </submittedName>
</protein>
<comment type="cofactor">
    <cofactor evidence="1 13">
        <name>heme</name>
        <dbReference type="ChEBI" id="CHEBI:30413"/>
    </cofactor>
</comment>
<reference evidence="16" key="1">
    <citation type="journal article" date="2020" name="Stud. Mycol.">
        <title>101 Dothideomycetes genomes: a test case for predicting lifestyles and emergence of pathogens.</title>
        <authorList>
            <person name="Haridas S."/>
            <person name="Albert R."/>
            <person name="Binder M."/>
            <person name="Bloem J."/>
            <person name="Labutti K."/>
            <person name="Salamov A."/>
            <person name="Andreopoulos B."/>
            <person name="Baker S."/>
            <person name="Barry K."/>
            <person name="Bills G."/>
            <person name="Bluhm B."/>
            <person name="Cannon C."/>
            <person name="Castanera R."/>
            <person name="Culley D."/>
            <person name="Daum C."/>
            <person name="Ezra D."/>
            <person name="Gonzalez J."/>
            <person name="Henrissat B."/>
            <person name="Kuo A."/>
            <person name="Liang C."/>
            <person name="Lipzen A."/>
            <person name="Lutzoni F."/>
            <person name="Magnuson J."/>
            <person name="Mondo S."/>
            <person name="Nolan M."/>
            <person name="Ohm R."/>
            <person name="Pangilinan J."/>
            <person name="Park H.-J."/>
            <person name="Ramirez L."/>
            <person name="Alfaro M."/>
            <person name="Sun H."/>
            <person name="Tritt A."/>
            <person name="Yoshinaga Y."/>
            <person name="Zwiers L.-H."/>
            <person name="Turgeon B."/>
            <person name="Goodwin S."/>
            <person name="Spatafora J."/>
            <person name="Crous P."/>
            <person name="Grigoriev I."/>
        </authorList>
    </citation>
    <scope>NUCLEOTIDE SEQUENCE</scope>
    <source>
        <strain evidence="16">ATCC 16933</strain>
    </source>
</reference>
<keyword evidence="7 13" id="KW-0479">Metal-binding</keyword>
<comment type="pathway">
    <text evidence="3">Mycotoxin biosynthesis.</text>
</comment>
<evidence type="ECO:0000256" key="9">
    <source>
        <dbReference type="ARBA" id="ARBA00023002"/>
    </source>
</evidence>
<accession>A0A6A6NZU8</accession>
<evidence type="ECO:0000256" key="4">
    <source>
        <dbReference type="ARBA" id="ARBA00010617"/>
    </source>
</evidence>
<dbReference type="GO" id="GO:0016705">
    <property type="term" value="F:oxidoreductase activity, acting on paired donors, with incorporation or reduction of molecular oxygen"/>
    <property type="evidence" value="ECO:0007669"/>
    <property type="project" value="InterPro"/>
</dbReference>
<organism evidence="16 17">
    <name type="scientific">Lineolata rhizophorae</name>
    <dbReference type="NCBI Taxonomy" id="578093"/>
    <lineage>
        <taxon>Eukaryota</taxon>
        <taxon>Fungi</taxon>
        <taxon>Dikarya</taxon>
        <taxon>Ascomycota</taxon>
        <taxon>Pezizomycotina</taxon>
        <taxon>Dothideomycetes</taxon>
        <taxon>Dothideomycetes incertae sedis</taxon>
        <taxon>Lineolatales</taxon>
        <taxon>Lineolataceae</taxon>
        <taxon>Lineolata</taxon>
    </lineage>
</organism>
<keyword evidence="6 15" id="KW-0812">Transmembrane</keyword>
<dbReference type="PANTHER" id="PTHR24305">
    <property type="entry name" value="CYTOCHROME P450"/>
    <property type="match status" value="1"/>
</dbReference>
<dbReference type="EMBL" id="MU001681">
    <property type="protein sequence ID" value="KAF2457057.1"/>
    <property type="molecule type" value="Genomic_DNA"/>
</dbReference>
<feature type="transmembrane region" description="Helical" evidence="15">
    <location>
        <begin position="6"/>
        <end position="28"/>
    </location>
</feature>
<sequence>MKLNDLVAKAASISAGEWVLLLVAYAVLYQLSLSVYRVTLHPLAKIPGPFLNKISGWTHVFWAISGKRHLYLTWAHAKYGPIVRNGPNELSFTTDTALRSIYLPKNANVQKAKMYLTMDAATGSQSTHSTIDRMEHAARRRVLSHAFSESAVRSAEQFVNQNLETLFRIIREKSKESGDSGWARADMGKLMNWYSFDVMGTLAFGRKFDCLESDEHRIVPSLLLSGSRFTHSLCHMPIAWVFNRIVASPLMKVIGGKPARDNVKYYEYADKQLRERIEEENSLDEKSQIARKDSTHYLLHAKDPETGRGFSYSELHADASLLIAAGSDTVSTTLAAAIFYLTRNPRALEEATREVRAAFASPEEVRGGPVLNGCKYMVACIDEALRIAPAVPSDLPREVLPGGMDIDGYHIPAGTTVGVGAFAIHHSEKYYPEPYKFMPERWIPAEKEGEWPSAEDVRMAHAAHCPFSIGIRGCLGKNMAMMELKITLARLLLEFDMRLPAKFGENEPEGGGKDEEWGRDRKDEYQLTDWFICDRSGPVVELKPV</sequence>
<evidence type="ECO:0000256" key="2">
    <source>
        <dbReference type="ARBA" id="ARBA00004370"/>
    </source>
</evidence>
<dbReference type="GO" id="GO:0004497">
    <property type="term" value="F:monooxygenase activity"/>
    <property type="evidence" value="ECO:0007669"/>
    <property type="project" value="UniProtKB-KW"/>
</dbReference>
<comment type="similarity">
    <text evidence="4 14">Belongs to the cytochrome P450 family.</text>
</comment>
<dbReference type="Gene3D" id="1.10.630.10">
    <property type="entry name" value="Cytochrome P450"/>
    <property type="match status" value="1"/>
</dbReference>
<evidence type="ECO:0000256" key="5">
    <source>
        <dbReference type="ARBA" id="ARBA00022617"/>
    </source>
</evidence>
<feature type="binding site" description="axial binding residue" evidence="13">
    <location>
        <position position="474"/>
    </location>
    <ligand>
        <name>heme</name>
        <dbReference type="ChEBI" id="CHEBI:30413"/>
    </ligand>
    <ligandPart>
        <name>Fe</name>
        <dbReference type="ChEBI" id="CHEBI:18248"/>
    </ligandPart>
</feature>
<evidence type="ECO:0000256" key="14">
    <source>
        <dbReference type="RuleBase" id="RU000461"/>
    </source>
</evidence>
<name>A0A6A6NZU8_9PEZI</name>
<dbReference type="InterPro" id="IPR001128">
    <property type="entry name" value="Cyt_P450"/>
</dbReference>
<evidence type="ECO:0000313" key="16">
    <source>
        <dbReference type="EMBL" id="KAF2457057.1"/>
    </source>
</evidence>
<keyword evidence="10 13" id="KW-0408">Iron</keyword>
<evidence type="ECO:0000256" key="6">
    <source>
        <dbReference type="ARBA" id="ARBA00022692"/>
    </source>
</evidence>
<evidence type="ECO:0000256" key="8">
    <source>
        <dbReference type="ARBA" id="ARBA00022989"/>
    </source>
</evidence>
<dbReference type="AlphaFoldDB" id="A0A6A6NZU8"/>
<dbReference type="CDD" id="cd11061">
    <property type="entry name" value="CYP67-like"/>
    <property type="match status" value="1"/>
</dbReference>
<evidence type="ECO:0000256" key="7">
    <source>
        <dbReference type="ARBA" id="ARBA00022723"/>
    </source>
</evidence>
<dbReference type="FunFam" id="1.10.630.10:FF:000063">
    <property type="entry name" value="Cytochrome P450 monooxygenase"/>
    <property type="match status" value="1"/>
</dbReference>
<keyword evidence="8 15" id="KW-1133">Transmembrane helix</keyword>
<dbReference type="Proteomes" id="UP000799766">
    <property type="component" value="Unassembled WGS sequence"/>
</dbReference>
<evidence type="ECO:0000256" key="15">
    <source>
        <dbReference type="SAM" id="Phobius"/>
    </source>
</evidence>
<dbReference type="InterPro" id="IPR017972">
    <property type="entry name" value="Cyt_P450_CS"/>
</dbReference>
<keyword evidence="12 15" id="KW-0472">Membrane</keyword>
<dbReference type="InterPro" id="IPR050121">
    <property type="entry name" value="Cytochrome_P450_monoxygenase"/>
</dbReference>
<dbReference type="Pfam" id="PF00067">
    <property type="entry name" value="p450"/>
    <property type="match status" value="1"/>
</dbReference>
<evidence type="ECO:0000256" key="10">
    <source>
        <dbReference type="ARBA" id="ARBA00023004"/>
    </source>
</evidence>
<dbReference type="OrthoDB" id="1470350at2759"/>
<dbReference type="PANTHER" id="PTHR24305:SF226">
    <property type="entry name" value="CYTOCHROME P450 MONOOXYGENASE"/>
    <property type="match status" value="1"/>
</dbReference>
<evidence type="ECO:0000256" key="13">
    <source>
        <dbReference type="PIRSR" id="PIRSR602401-1"/>
    </source>
</evidence>
<evidence type="ECO:0000313" key="17">
    <source>
        <dbReference type="Proteomes" id="UP000799766"/>
    </source>
</evidence>
<dbReference type="GO" id="GO:0020037">
    <property type="term" value="F:heme binding"/>
    <property type="evidence" value="ECO:0007669"/>
    <property type="project" value="InterPro"/>
</dbReference>
<dbReference type="GO" id="GO:1902181">
    <property type="term" value="P:verruculogen biosynthetic process"/>
    <property type="evidence" value="ECO:0007669"/>
    <property type="project" value="UniProtKB-ARBA"/>
</dbReference>
<dbReference type="PROSITE" id="PS00086">
    <property type="entry name" value="CYTOCHROME_P450"/>
    <property type="match status" value="1"/>
</dbReference>
<evidence type="ECO:0000256" key="1">
    <source>
        <dbReference type="ARBA" id="ARBA00001971"/>
    </source>
</evidence>
<keyword evidence="5 13" id="KW-0349">Heme</keyword>
<evidence type="ECO:0000256" key="12">
    <source>
        <dbReference type="ARBA" id="ARBA00023136"/>
    </source>
</evidence>
<dbReference type="GO" id="GO:0005506">
    <property type="term" value="F:iron ion binding"/>
    <property type="evidence" value="ECO:0007669"/>
    <property type="project" value="InterPro"/>
</dbReference>
<dbReference type="GO" id="GO:0016020">
    <property type="term" value="C:membrane"/>
    <property type="evidence" value="ECO:0007669"/>
    <property type="project" value="UniProtKB-SubCell"/>
</dbReference>
<dbReference type="PRINTS" id="PR00463">
    <property type="entry name" value="EP450I"/>
</dbReference>
<evidence type="ECO:0000256" key="3">
    <source>
        <dbReference type="ARBA" id="ARBA00004685"/>
    </source>
</evidence>
<dbReference type="PRINTS" id="PR00385">
    <property type="entry name" value="P450"/>
</dbReference>
<dbReference type="SUPFAM" id="SSF48264">
    <property type="entry name" value="Cytochrome P450"/>
    <property type="match status" value="1"/>
</dbReference>
<dbReference type="InterPro" id="IPR002401">
    <property type="entry name" value="Cyt_P450_E_grp-I"/>
</dbReference>
<comment type="subcellular location">
    <subcellularLocation>
        <location evidence="2">Membrane</location>
    </subcellularLocation>
</comment>
<evidence type="ECO:0000256" key="11">
    <source>
        <dbReference type="ARBA" id="ARBA00023033"/>
    </source>
</evidence>
<gene>
    <name evidence="16" type="ORF">BDY21DRAFT_379412</name>
</gene>